<evidence type="ECO:0008006" key="3">
    <source>
        <dbReference type="Google" id="ProtNLM"/>
    </source>
</evidence>
<protein>
    <recommendedName>
        <fullName evidence="3">Regulatory protein</fullName>
    </recommendedName>
</protein>
<accession>A0ABW6LTB1</accession>
<gene>
    <name evidence="1" type="ORF">ACFYNQ_01040</name>
</gene>
<dbReference type="EMBL" id="JBIAHM010000001">
    <property type="protein sequence ID" value="MFE9597146.1"/>
    <property type="molecule type" value="Genomic_DNA"/>
</dbReference>
<name>A0ABW6LTB1_9ACTN</name>
<proteinExistence type="predicted"/>
<dbReference type="RefSeq" id="WP_388101570.1">
    <property type="nucleotide sequence ID" value="NZ_JBIAHM010000001.1"/>
</dbReference>
<keyword evidence="2" id="KW-1185">Reference proteome</keyword>
<organism evidence="1 2">
    <name type="scientific">Streptomyces hokutonensis</name>
    <dbReference type="NCBI Taxonomy" id="1306990"/>
    <lineage>
        <taxon>Bacteria</taxon>
        <taxon>Bacillati</taxon>
        <taxon>Actinomycetota</taxon>
        <taxon>Actinomycetes</taxon>
        <taxon>Kitasatosporales</taxon>
        <taxon>Streptomycetaceae</taxon>
        <taxon>Streptomyces</taxon>
    </lineage>
</organism>
<evidence type="ECO:0000313" key="2">
    <source>
        <dbReference type="Proteomes" id="UP001601303"/>
    </source>
</evidence>
<sequence length="574" mass="62500">MPNPAGSDAVRTLLAGITLPAPPVVIPRQIGHDAAAAVPVEHRAALEKAAVGASVVAVQMADREARRALLADWVYRNAAQFPGGQLYFDMDDVRRDGAGDPSVMLACLLRDLGVAEEFIPPQFGDRFRALQQIAQQRRIVIVVDGVLRAPEAVVAACAPGLLLVGSRWRLDGLSLHADTVHVLLESPPSADEDMDTLVQQLSEPARALYRLLGHLPAPTIGPSLARLLLGVGSEEAMRHLTAAGLLVPAGSPGRFRLRDSARAHTKDRARTETSDERRRVRRQLADACLTMVEKAAATCTSPDTDDAARRAALDVLDAEQHTVTTIMQMITYDQWHREVWRLAMALGPLYDVRVHDSYWRDSHTLGVEAALWDGAIDAQAELRTRLARLELLCGTDHPERAGKEINRAQEMLDLVSNDRLRGLIWQTRAEVEEDQGRDPLPAWQQALHCYTQASYRAGTGMVSTRLGHALVAAGRAEEALDLLTRSPVQSCPDAGLARAAAHHALGHDGPALAAALNAAQYAARHSLYRLYGSALTLVAEVAEELRDEELLRMCRSKERELAQIPWLAPGSAAK</sequence>
<dbReference type="Proteomes" id="UP001601303">
    <property type="component" value="Unassembled WGS sequence"/>
</dbReference>
<evidence type="ECO:0000313" key="1">
    <source>
        <dbReference type="EMBL" id="MFE9597146.1"/>
    </source>
</evidence>
<reference evidence="1 2" key="1">
    <citation type="submission" date="2024-10" db="EMBL/GenBank/DDBJ databases">
        <title>The Natural Products Discovery Center: Release of the First 8490 Sequenced Strains for Exploring Actinobacteria Biosynthetic Diversity.</title>
        <authorList>
            <person name="Kalkreuter E."/>
            <person name="Kautsar S.A."/>
            <person name="Yang D."/>
            <person name="Bader C.D."/>
            <person name="Teijaro C.N."/>
            <person name="Fluegel L."/>
            <person name="Davis C.M."/>
            <person name="Simpson J.R."/>
            <person name="Lauterbach L."/>
            <person name="Steele A.D."/>
            <person name="Gui C."/>
            <person name="Meng S."/>
            <person name="Li G."/>
            <person name="Viehrig K."/>
            <person name="Ye F."/>
            <person name="Su P."/>
            <person name="Kiefer A.F."/>
            <person name="Nichols A."/>
            <person name="Cepeda A.J."/>
            <person name="Yan W."/>
            <person name="Fan B."/>
            <person name="Jiang Y."/>
            <person name="Adhikari A."/>
            <person name="Zheng C.-J."/>
            <person name="Schuster L."/>
            <person name="Cowan T.M."/>
            <person name="Smanski M.J."/>
            <person name="Chevrette M.G."/>
            <person name="De Carvalho L.P.S."/>
            <person name="Shen B."/>
        </authorList>
    </citation>
    <scope>NUCLEOTIDE SEQUENCE [LARGE SCALE GENOMIC DNA]</scope>
    <source>
        <strain evidence="1 2">NPDC006488</strain>
    </source>
</reference>
<comment type="caution">
    <text evidence="1">The sequence shown here is derived from an EMBL/GenBank/DDBJ whole genome shotgun (WGS) entry which is preliminary data.</text>
</comment>